<dbReference type="Proteomes" id="UP000886845">
    <property type="component" value="Unassembled WGS sequence"/>
</dbReference>
<evidence type="ECO:0000256" key="3">
    <source>
        <dbReference type="ARBA" id="ARBA00022475"/>
    </source>
</evidence>
<keyword evidence="4 7" id="KW-0812">Transmembrane</keyword>
<evidence type="ECO:0000256" key="1">
    <source>
        <dbReference type="ARBA" id="ARBA00004162"/>
    </source>
</evidence>
<dbReference type="EMBL" id="DVOR01000089">
    <property type="protein sequence ID" value="HIV09029.1"/>
    <property type="molecule type" value="Genomic_DNA"/>
</dbReference>
<dbReference type="GO" id="GO:0015031">
    <property type="term" value="P:protein transport"/>
    <property type="evidence" value="ECO:0007669"/>
    <property type="project" value="UniProtKB-KW"/>
</dbReference>
<evidence type="ECO:0000313" key="10">
    <source>
        <dbReference type="Proteomes" id="UP000886845"/>
    </source>
</evidence>
<feature type="transmembrane region" description="Helical" evidence="8">
    <location>
        <begin position="12"/>
        <end position="33"/>
    </location>
</feature>
<keyword evidence="7" id="KW-0813">Transport</keyword>
<dbReference type="AlphaFoldDB" id="A0A9D1T2U4"/>
<comment type="similarity">
    <text evidence="2 7">Belongs to the ExbD/TolR family.</text>
</comment>
<evidence type="ECO:0000256" key="4">
    <source>
        <dbReference type="ARBA" id="ARBA00022692"/>
    </source>
</evidence>
<keyword evidence="3" id="KW-1003">Cell membrane</keyword>
<keyword evidence="5 8" id="KW-1133">Transmembrane helix</keyword>
<keyword evidence="6 8" id="KW-0472">Membrane</keyword>
<name>A0A9D1T2U4_9BACT</name>
<dbReference type="GO" id="GO:0022857">
    <property type="term" value="F:transmembrane transporter activity"/>
    <property type="evidence" value="ECO:0007669"/>
    <property type="project" value="InterPro"/>
</dbReference>
<gene>
    <name evidence="9" type="ORF">IAC79_02800</name>
</gene>
<reference evidence="9" key="1">
    <citation type="submission" date="2020-10" db="EMBL/GenBank/DDBJ databases">
        <authorList>
            <person name="Gilroy R."/>
        </authorList>
    </citation>
    <scope>NUCLEOTIDE SEQUENCE</scope>
    <source>
        <strain evidence="9">35461</strain>
    </source>
</reference>
<evidence type="ECO:0000256" key="2">
    <source>
        <dbReference type="ARBA" id="ARBA00005811"/>
    </source>
</evidence>
<organism evidence="9 10">
    <name type="scientific">Candidatus Spyradenecus faecavium</name>
    <dbReference type="NCBI Taxonomy" id="2840947"/>
    <lineage>
        <taxon>Bacteria</taxon>
        <taxon>Pseudomonadati</taxon>
        <taxon>Lentisphaerota</taxon>
        <taxon>Lentisphaeria</taxon>
        <taxon>Lentisphaerales</taxon>
        <taxon>Lentisphaeraceae</taxon>
        <taxon>Lentisphaeraceae incertae sedis</taxon>
        <taxon>Candidatus Spyradenecus</taxon>
    </lineage>
</organism>
<sequence>MAKSKRTNSGDGAALDMTPMIDVVFQLIIFFVVTMRQEDILSHLDAMAPAGSTNTNPSEQLDLITIDVYNPRQGGIGLMFNQSPVSNLEQLDRAIERAARNSKESTVMLRCTSDSPHRLLVQALDLCNKHGMKNLAIFTVEVK</sequence>
<dbReference type="PANTHER" id="PTHR30558">
    <property type="entry name" value="EXBD MEMBRANE COMPONENT OF PMF-DRIVEN MACROMOLECULE IMPORT SYSTEM"/>
    <property type="match status" value="1"/>
</dbReference>
<dbReference type="PANTHER" id="PTHR30558:SF3">
    <property type="entry name" value="BIOPOLYMER TRANSPORT PROTEIN EXBD-RELATED"/>
    <property type="match status" value="1"/>
</dbReference>
<reference evidence="9" key="2">
    <citation type="journal article" date="2021" name="PeerJ">
        <title>Extensive microbial diversity within the chicken gut microbiome revealed by metagenomics and culture.</title>
        <authorList>
            <person name="Gilroy R."/>
            <person name="Ravi A."/>
            <person name="Getino M."/>
            <person name="Pursley I."/>
            <person name="Horton D.L."/>
            <person name="Alikhan N.F."/>
            <person name="Baker D."/>
            <person name="Gharbi K."/>
            <person name="Hall N."/>
            <person name="Watson M."/>
            <person name="Adriaenssens E.M."/>
            <person name="Foster-Nyarko E."/>
            <person name="Jarju S."/>
            <person name="Secka A."/>
            <person name="Antonio M."/>
            <person name="Oren A."/>
            <person name="Chaudhuri R.R."/>
            <person name="La Ragione R."/>
            <person name="Hildebrand F."/>
            <person name="Pallen M.J."/>
        </authorList>
    </citation>
    <scope>NUCLEOTIDE SEQUENCE</scope>
    <source>
        <strain evidence="9">35461</strain>
    </source>
</reference>
<evidence type="ECO:0000256" key="7">
    <source>
        <dbReference type="RuleBase" id="RU003879"/>
    </source>
</evidence>
<dbReference type="Pfam" id="PF02472">
    <property type="entry name" value="ExbD"/>
    <property type="match status" value="1"/>
</dbReference>
<evidence type="ECO:0000256" key="5">
    <source>
        <dbReference type="ARBA" id="ARBA00022989"/>
    </source>
</evidence>
<comment type="subcellular location">
    <subcellularLocation>
        <location evidence="1">Cell membrane</location>
        <topology evidence="1">Single-pass membrane protein</topology>
    </subcellularLocation>
    <subcellularLocation>
        <location evidence="7">Cell membrane</location>
        <topology evidence="7">Single-pass type II membrane protein</topology>
    </subcellularLocation>
</comment>
<protein>
    <submittedName>
        <fullName evidence="9">Biopolymer transporter ExbD</fullName>
    </submittedName>
</protein>
<accession>A0A9D1T2U4</accession>
<dbReference type="InterPro" id="IPR003400">
    <property type="entry name" value="ExbD"/>
</dbReference>
<evidence type="ECO:0000256" key="8">
    <source>
        <dbReference type="SAM" id="Phobius"/>
    </source>
</evidence>
<keyword evidence="7" id="KW-0653">Protein transport</keyword>
<evidence type="ECO:0000313" key="9">
    <source>
        <dbReference type="EMBL" id="HIV09029.1"/>
    </source>
</evidence>
<dbReference type="Gene3D" id="3.30.420.270">
    <property type="match status" value="1"/>
</dbReference>
<comment type="caution">
    <text evidence="9">The sequence shown here is derived from an EMBL/GenBank/DDBJ whole genome shotgun (WGS) entry which is preliminary data.</text>
</comment>
<proteinExistence type="inferred from homology"/>
<evidence type="ECO:0000256" key="6">
    <source>
        <dbReference type="ARBA" id="ARBA00023136"/>
    </source>
</evidence>
<dbReference type="GO" id="GO:0005886">
    <property type="term" value="C:plasma membrane"/>
    <property type="evidence" value="ECO:0007669"/>
    <property type="project" value="UniProtKB-SubCell"/>
</dbReference>